<sequence length="123" mass="13920">MVSGQENSHDNEGSPYAEGSTPIGNSRDVKGDRSRRCWSAREEAALISALKELNANKWKTDNGYQTWYLTRLAETIRHEIPTSDIRAHPHVYSKVTTWKRNYSSLVAMMNRSGVGFNNNGDFN</sequence>
<evidence type="ECO:0000313" key="3">
    <source>
        <dbReference type="Proteomes" id="UP000298416"/>
    </source>
</evidence>
<evidence type="ECO:0008006" key="4">
    <source>
        <dbReference type="Google" id="ProtNLM"/>
    </source>
</evidence>
<feature type="region of interest" description="Disordered" evidence="1">
    <location>
        <begin position="1"/>
        <end position="35"/>
    </location>
</feature>
<reference evidence="2" key="1">
    <citation type="submission" date="2018-01" db="EMBL/GenBank/DDBJ databases">
        <authorList>
            <person name="Mao J.F."/>
        </authorList>
    </citation>
    <scope>NUCLEOTIDE SEQUENCE</scope>
    <source>
        <strain evidence="2">Huo1</strain>
        <tissue evidence="2">Leaf</tissue>
    </source>
</reference>
<protein>
    <recommendedName>
        <fullName evidence="4">Myb/SANT-like domain-containing protein</fullName>
    </recommendedName>
</protein>
<evidence type="ECO:0000313" key="2">
    <source>
        <dbReference type="EMBL" id="KAG6426414.1"/>
    </source>
</evidence>
<gene>
    <name evidence="2" type="ORF">SASPL_110637</name>
</gene>
<dbReference type="EMBL" id="PNBA02000004">
    <property type="protein sequence ID" value="KAG6426414.1"/>
    <property type="molecule type" value="Genomic_DNA"/>
</dbReference>
<dbReference type="PANTHER" id="PTHR46250">
    <property type="entry name" value="MYB/SANT-LIKE DNA-BINDING DOMAIN PROTEIN-RELATED"/>
    <property type="match status" value="1"/>
</dbReference>
<name>A0A8X8Y831_SALSN</name>
<evidence type="ECO:0000256" key="1">
    <source>
        <dbReference type="SAM" id="MobiDB-lite"/>
    </source>
</evidence>
<dbReference type="AlphaFoldDB" id="A0A8X8Y831"/>
<comment type="caution">
    <text evidence="2">The sequence shown here is derived from an EMBL/GenBank/DDBJ whole genome shotgun (WGS) entry which is preliminary data.</text>
</comment>
<accession>A0A8X8Y831</accession>
<organism evidence="2">
    <name type="scientific">Salvia splendens</name>
    <name type="common">Scarlet sage</name>
    <dbReference type="NCBI Taxonomy" id="180675"/>
    <lineage>
        <taxon>Eukaryota</taxon>
        <taxon>Viridiplantae</taxon>
        <taxon>Streptophyta</taxon>
        <taxon>Embryophyta</taxon>
        <taxon>Tracheophyta</taxon>
        <taxon>Spermatophyta</taxon>
        <taxon>Magnoliopsida</taxon>
        <taxon>eudicotyledons</taxon>
        <taxon>Gunneridae</taxon>
        <taxon>Pentapetalae</taxon>
        <taxon>asterids</taxon>
        <taxon>lamiids</taxon>
        <taxon>Lamiales</taxon>
        <taxon>Lamiaceae</taxon>
        <taxon>Nepetoideae</taxon>
        <taxon>Mentheae</taxon>
        <taxon>Salviinae</taxon>
        <taxon>Salvia</taxon>
        <taxon>Salvia subgen. Calosphace</taxon>
        <taxon>core Calosphace</taxon>
    </lineage>
</organism>
<proteinExistence type="predicted"/>
<keyword evidence="3" id="KW-1185">Reference proteome</keyword>
<reference evidence="2" key="2">
    <citation type="submission" date="2020-08" db="EMBL/GenBank/DDBJ databases">
        <title>Plant Genome Project.</title>
        <authorList>
            <person name="Zhang R.-G."/>
        </authorList>
    </citation>
    <scope>NUCLEOTIDE SEQUENCE</scope>
    <source>
        <strain evidence="2">Huo1</strain>
        <tissue evidence="2">Leaf</tissue>
    </source>
</reference>
<dbReference type="Proteomes" id="UP000298416">
    <property type="component" value="Unassembled WGS sequence"/>
</dbReference>